<feature type="region of interest" description="Disordered" evidence="1">
    <location>
        <begin position="1"/>
        <end position="36"/>
    </location>
</feature>
<feature type="domain" description="eCIS core" evidence="3">
    <location>
        <begin position="85"/>
        <end position="150"/>
    </location>
</feature>
<evidence type="ECO:0000313" key="5">
    <source>
        <dbReference type="Proteomes" id="UP000730618"/>
    </source>
</evidence>
<feature type="compositionally biased region" description="Low complexity" evidence="1">
    <location>
        <begin position="201"/>
        <end position="214"/>
    </location>
</feature>
<name>A0ABM8VH41_9BACL</name>
<organism evidence="4 5">
    <name type="scientific">Paenibacillus allorhizosphaerae</name>
    <dbReference type="NCBI Taxonomy" id="2849866"/>
    <lineage>
        <taxon>Bacteria</taxon>
        <taxon>Bacillati</taxon>
        <taxon>Bacillota</taxon>
        <taxon>Bacilli</taxon>
        <taxon>Bacillales</taxon>
        <taxon>Paenibacillaceae</taxon>
        <taxon>Paenibacillus</taxon>
    </lineage>
</organism>
<sequence>MPQYNQYEQKVSSKSTIKDQVSSSPQPALQWHPASGRSLGRAEIMQLQRTMGNRAVLQLLQRMNEPQVESTVASTSPIQENNTGMPDSLKEGLEEMSGMDLSDVRVHYNSKKPSQVDALAYAQGNDIHIAPGQEKHLPHEGWHIIQQRQGRVKPTLQMKTGDLINDDRGLENEANLMGEKAKNGTAVQRQLNKQSTPAPQSTSLNRSSTLTSKNSDMDGPAPIQRTFADAKNLAQTYLPDNPQIAGVTNFSDLEALQIEKNLFTATQWQEIKEALQASSIDQFDSSIIQNILSHLPHRDLVNASKTNKKLNQLANATGVEGSKLTLGELNSEINGSEVIGYHNAKKANTDGLIGDGPDTSKFGLNTPGGQLGSGFYTFPTPAFNKIDGTDGRAVNYGDSSYHKFEVRARGLQEDNIHVRKDSEGTWHSAENEEYNGPNFDAVTDRMDSGGMPELKINDHFYDKESRIKALIKLSDDFDQEQAQESGEDYFDEHQQRAELEEVVNHIDQIKDFWTWEPSTGVQNTLNYNQVEFLERMRGARLQITPIHKPDGSIGKDVLNKINKRSKGLPD</sequence>
<evidence type="ECO:0000313" key="4">
    <source>
        <dbReference type="EMBL" id="CAG7640660.1"/>
    </source>
</evidence>
<evidence type="ECO:0000259" key="3">
    <source>
        <dbReference type="Pfam" id="PF13699"/>
    </source>
</evidence>
<feature type="domain" description="F-box" evidence="2">
    <location>
        <begin position="283"/>
        <end position="314"/>
    </location>
</feature>
<dbReference type="CDD" id="cd09917">
    <property type="entry name" value="F-box_SF"/>
    <property type="match status" value="1"/>
</dbReference>
<gene>
    <name evidence="4" type="ORF">PAECIP111802_02671</name>
</gene>
<evidence type="ECO:0000259" key="2">
    <source>
        <dbReference type="Pfam" id="PF00646"/>
    </source>
</evidence>
<dbReference type="Pfam" id="PF00646">
    <property type="entry name" value="F-box"/>
    <property type="match status" value="1"/>
</dbReference>
<keyword evidence="5" id="KW-1185">Reference proteome</keyword>
<reference evidence="4 5" key="1">
    <citation type="submission" date="2021-06" db="EMBL/GenBank/DDBJ databases">
        <authorList>
            <person name="Criscuolo A."/>
        </authorList>
    </citation>
    <scope>NUCLEOTIDE SEQUENCE [LARGE SCALE GENOMIC DNA]</scope>
    <source>
        <strain evidence="5">CIP 111802</strain>
    </source>
</reference>
<comment type="caution">
    <text evidence="4">The sequence shown here is derived from an EMBL/GenBank/DDBJ whole genome shotgun (WGS) entry which is preliminary data.</text>
</comment>
<feature type="compositionally biased region" description="Polar residues" evidence="1">
    <location>
        <begin position="1"/>
        <end position="27"/>
    </location>
</feature>
<evidence type="ECO:0000256" key="1">
    <source>
        <dbReference type="SAM" id="MobiDB-lite"/>
    </source>
</evidence>
<feature type="region of interest" description="Disordered" evidence="1">
    <location>
        <begin position="181"/>
        <end position="223"/>
    </location>
</feature>
<dbReference type="InterPro" id="IPR025295">
    <property type="entry name" value="eCIS_core_dom"/>
</dbReference>
<proteinExistence type="predicted"/>
<dbReference type="Pfam" id="PF13699">
    <property type="entry name" value="eCIS_core"/>
    <property type="match status" value="1"/>
</dbReference>
<dbReference type="EMBL" id="CAJVCE010000006">
    <property type="protein sequence ID" value="CAG7640660.1"/>
    <property type="molecule type" value="Genomic_DNA"/>
</dbReference>
<protein>
    <recommendedName>
        <fullName evidence="6">DUF4157 domain-containing protein</fullName>
    </recommendedName>
</protein>
<feature type="compositionally biased region" description="Polar residues" evidence="1">
    <location>
        <begin position="185"/>
        <end position="200"/>
    </location>
</feature>
<accession>A0ABM8VH41</accession>
<dbReference type="Proteomes" id="UP000730618">
    <property type="component" value="Unassembled WGS sequence"/>
</dbReference>
<dbReference type="InterPro" id="IPR001810">
    <property type="entry name" value="F-box_dom"/>
</dbReference>
<evidence type="ECO:0008006" key="6">
    <source>
        <dbReference type="Google" id="ProtNLM"/>
    </source>
</evidence>